<dbReference type="Gene3D" id="1.10.510.10">
    <property type="entry name" value="Transferase(Phosphotransferase) domain 1"/>
    <property type="match status" value="1"/>
</dbReference>
<comment type="caution">
    <text evidence="2">The sequence shown here is derived from an EMBL/GenBank/DDBJ whole genome shotgun (WGS) entry which is preliminary data.</text>
</comment>
<dbReference type="PROSITE" id="PS50011">
    <property type="entry name" value="PROTEIN_KINASE_DOM"/>
    <property type="match status" value="1"/>
</dbReference>
<accession>A0A8T0PHH4</accession>
<sequence>MASLKAQQSITNTLPNKLPAKFLKQITNDLSPDRKLGHSVFGTVYMGILPEGEIIAVKKLAENSPVAPGKSFDTEVTNLMALQHENIVELVGYCHEAQKDVVYHNGRYVIVDIIESFLWYKYLPKGTLDKYIYAGTSISNWDTRFKIIKGVCKGLQFLHNKPDGALIHMNILPTSIWLDDNWVPKIADFGLARLFGQEQTRMNTINVIGQYGYMAPEYLYRGEISTMSDIYSLGMLIIETTTGEKNCPNSEDRSARKFVEHVHQNWNTDDQITTMYPSLDANGLQQVKLCIDIGLNCVEVDRNKRLSIVDIVKRLNGERV</sequence>
<name>A0A8T0PHH4_PANVG</name>
<dbReference type="Proteomes" id="UP000823388">
    <property type="component" value="Chromosome 8N"/>
</dbReference>
<evidence type="ECO:0000313" key="3">
    <source>
        <dbReference type="Proteomes" id="UP000823388"/>
    </source>
</evidence>
<dbReference type="AlphaFoldDB" id="A0A8T0PHH4"/>
<gene>
    <name evidence="2" type="ORF">PVAP13_8NG262000</name>
</gene>
<protein>
    <recommendedName>
        <fullName evidence="1">Protein kinase domain-containing protein</fullName>
    </recommendedName>
</protein>
<dbReference type="Gene3D" id="3.30.200.20">
    <property type="entry name" value="Phosphorylase Kinase, domain 1"/>
    <property type="match status" value="1"/>
</dbReference>
<feature type="domain" description="Protein kinase" evidence="1">
    <location>
        <begin position="30"/>
        <end position="320"/>
    </location>
</feature>
<evidence type="ECO:0000313" key="2">
    <source>
        <dbReference type="EMBL" id="KAG2557844.1"/>
    </source>
</evidence>
<dbReference type="Pfam" id="PF00069">
    <property type="entry name" value="Pkinase"/>
    <property type="match status" value="1"/>
</dbReference>
<dbReference type="FunFam" id="1.10.510.10:FF:000870">
    <property type="entry name" value="OSJNBa0016N04.16-like protein"/>
    <property type="match status" value="1"/>
</dbReference>
<dbReference type="SUPFAM" id="SSF56112">
    <property type="entry name" value="Protein kinase-like (PK-like)"/>
    <property type="match status" value="1"/>
</dbReference>
<proteinExistence type="predicted"/>
<keyword evidence="3" id="KW-1185">Reference proteome</keyword>
<reference evidence="2 3" key="1">
    <citation type="submission" date="2020-05" db="EMBL/GenBank/DDBJ databases">
        <title>WGS assembly of Panicum virgatum.</title>
        <authorList>
            <person name="Lovell J.T."/>
            <person name="Jenkins J."/>
            <person name="Shu S."/>
            <person name="Juenger T.E."/>
            <person name="Schmutz J."/>
        </authorList>
    </citation>
    <scope>NUCLEOTIDE SEQUENCE [LARGE SCALE GENOMIC DNA]</scope>
    <source>
        <strain evidence="2">AP13</strain>
        <strain evidence="3">cv. AP13</strain>
    </source>
</reference>
<dbReference type="GO" id="GO:0005524">
    <property type="term" value="F:ATP binding"/>
    <property type="evidence" value="ECO:0007669"/>
    <property type="project" value="InterPro"/>
</dbReference>
<dbReference type="PANTHER" id="PTHR47975:SF26">
    <property type="entry name" value="PROTEIN KINASE DOMAIN-CONTAINING PROTEIN"/>
    <property type="match status" value="1"/>
</dbReference>
<organism evidence="2 3">
    <name type="scientific">Panicum virgatum</name>
    <name type="common">Blackwell switchgrass</name>
    <dbReference type="NCBI Taxonomy" id="38727"/>
    <lineage>
        <taxon>Eukaryota</taxon>
        <taxon>Viridiplantae</taxon>
        <taxon>Streptophyta</taxon>
        <taxon>Embryophyta</taxon>
        <taxon>Tracheophyta</taxon>
        <taxon>Spermatophyta</taxon>
        <taxon>Magnoliopsida</taxon>
        <taxon>Liliopsida</taxon>
        <taxon>Poales</taxon>
        <taxon>Poaceae</taxon>
        <taxon>PACMAD clade</taxon>
        <taxon>Panicoideae</taxon>
        <taxon>Panicodae</taxon>
        <taxon>Paniceae</taxon>
        <taxon>Panicinae</taxon>
        <taxon>Panicum</taxon>
        <taxon>Panicum sect. Hiantes</taxon>
    </lineage>
</organism>
<dbReference type="EMBL" id="CM029052">
    <property type="protein sequence ID" value="KAG2557842.1"/>
    <property type="molecule type" value="Genomic_DNA"/>
</dbReference>
<dbReference type="InterPro" id="IPR011009">
    <property type="entry name" value="Kinase-like_dom_sf"/>
</dbReference>
<dbReference type="InterPro" id="IPR000719">
    <property type="entry name" value="Prot_kinase_dom"/>
</dbReference>
<dbReference type="GO" id="GO:0004672">
    <property type="term" value="F:protein kinase activity"/>
    <property type="evidence" value="ECO:0007669"/>
    <property type="project" value="InterPro"/>
</dbReference>
<dbReference type="EMBL" id="CM029052">
    <property type="protein sequence ID" value="KAG2557844.1"/>
    <property type="molecule type" value="Genomic_DNA"/>
</dbReference>
<dbReference type="OrthoDB" id="582659at2759"/>
<dbReference type="EMBL" id="CM029052">
    <property type="protein sequence ID" value="KAG2557843.1"/>
    <property type="molecule type" value="Genomic_DNA"/>
</dbReference>
<evidence type="ECO:0000259" key="1">
    <source>
        <dbReference type="PROSITE" id="PS50011"/>
    </source>
</evidence>
<dbReference type="PANTHER" id="PTHR47975">
    <property type="entry name" value="S-LOCUS LECTIN KINASE FAMILY PROTEIN"/>
    <property type="match status" value="1"/>
</dbReference>